<feature type="chain" id="PRO_5016326086" description="Beta-glucuronidase C-terminal domain-containing protein" evidence="1">
    <location>
        <begin position="25"/>
        <end position="484"/>
    </location>
</feature>
<evidence type="ECO:0000259" key="2">
    <source>
        <dbReference type="Pfam" id="PF16862"/>
    </source>
</evidence>
<accession>A0A319EP28</accession>
<dbReference type="AlphaFoldDB" id="A0A319EP28"/>
<feature type="domain" description="Beta-glucuronidase C-terminal" evidence="2">
    <location>
        <begin position="378"/>
        <end position="481"/>
    </location>
</feature>
<dbReference type="SUPFAM" id="SSF51445">
    <property type="entry name" value="(Trans)glycosidases"/>
    <property type="match status" value="1"/>
</dbReference>
<dbReference type="PANTHER" id="PTHR36183">
    <property type="entry name" value="BETA-GLUCURONIDASE"/>
    <property type="match status" value="1"/>
</dbReference>
<sequence length="484" mass="50945">MAGIRLGAPIVSALLLVTGSVVNGLSFEIPSSAPANSSGQLDAAPVGVSFEFFAFPEYFQQLPLTNSCLGQLHDAMGAYSPIRIGGTTQDRATYNASLSSAVSYSVDSPDDAPETLTFGDSFMEIAAAYDGTVTVGLNRRLDNLSNTIAAAKIAKSKIANLYAIELGNEPNFFTSSDPIADGETWTAAADAASQVSWQASVSDALDETSFAQAGVFFGLGSFNVSNLAKKEEDTDSTQYVRSFCHHYYPQSASTADLDKLISHTEIVEGVSEFQAQVVAAQDLSKDFVFGETNSATGGGGGISPTFGAGLWILDYVMQATILGVKQLFFHQGTIGNCPYCWWDESVNAPFYGAYTAALALSGASKIAELDTQDSRFAAYVFYDSSDQPIRVLLYNSEYYTSGTRSSVNVTLSGIPSTSTSVSAVRLTGDAATTIVGEGAITVAGQTFANGTCELQGTKDTEKTDTAAGEATFTVQASEALLIYV</sequence>
<dbReference type="InterPro" id="IPR017853">
    <property type="entry name" value="GH"/>
</dbReference>
<dbReference type="InterPro" id="IPR031728">
    <property type="entry name" value="GlcAase_C"/>
</dbReference>
<dbReference type="Proteomes" id="UP000248423">
    <property type="component" value="Unassembled WGS sequence"/>
</dbReference>
<evidence type="ECO:0000313" key="4">
    <source>
        <dbReference type="Proteomes" id="UP000248423"/>
    </source>
</evidence>
<reference evidence="3 4" key="1">
    <citation type="submission" date="2018-02" db="EMBL/GenBank/DDBJ databases">
        <title>The genomes of Aspergillus section Nigri reveals drivers in fungal speciation.</title>
        <authorList>
            <consortium name="DOE Joint Genome Institute"/>
            <person name="Vesth T.C."/>
            <person name="Nybo J."/>
            <person name="Theobald S."/>
            <person name="Brandl J."/>
            <person name="Frisvad J.C."/>
            <person name="Nielsen K.F."/>
            <person name="Lyhne E.K."/>
            <person name="Kogle M.E."/>
            <person name="Kuo A."/>
            <person name="Riley R."/>
            <person name="Clum A."/>
            <person name="Nolan M."/>
            <person name="Lipzen A."/>
            <person name="Salamov A."/>
            <person name="Henrissat B."/>
            <person name="Wiebenga A."/>
            <person name="De vries R.P."/>
            <person name="Grigoriev I.V."/>
            <person name="Mortensen U.H."/>
            <person name="Andersen M.R."/>
            <person name="Baker S.E."/>
        </authorList>
    </citation>
    <scope>NUCLEOTIDE SEQUENCE [LARGE SCALE GENOMIC DNA]</scope>
    <source>
        <strain evidence="3 4">CBS 121057</strain>
    </source>
</reference>
<dbReference type="EMBL" id="KZ826316">
    <property type="protein sequence ID" value="PYI11982.1"/>
    <property type="molecule type" value="Genomic_DNA"/>
</dbReference>
<keyword evidence="1" id="KW-0732">Signal</keyword>
<dbReference type="VEuPathDB" id="FungiDB:BO78DRAFT_331927"/>
<keyword evidence="4" id="KW-1185">Reference proteome</keyword>
<evidence type="ECO:0000256" key="1">
    <source>
        <dbReference type="SAM" id="SignalP"/>
    </source>
</evidence>
<dbReference type="InterPro" id="IPR052974">
    <property type="entry name" value="GH79_Enzymes"/>
</dbReference>
<protein>
    <recommendedName>
        <fullName evidence="2">Beta-glucuronidase C-terminal domain-containing protein</fullName>
    </recommendedName>
</protein>
<organism evidence="3 4">
    <name type="scientific">Aspergillus sclerotiicarbonarius (strain CBS 121057 / IBT 28362)</name>
    <dbReference type="NCBI Taxonomy" id="1448318"/>
    <lineage>
        <taxon>Eukaryota</taxon>
        <taxon>Fungi</taxon>
        <taxon>Dikarya</taxon>
        <taxon>Ascomycota</taxon>
        <taxon>Pezizomycotina</taxon>
        <taxon>Eurotiomycetes</taxon>
        <taxon>Eurotiomycetidae</taxon>
        <taxon>Eurotiales</taxon>
        <taxon>Aspergillaceae</taxon>
        <taxon>Aspergillus</taxon>
        <taxon>Aspergillus subgen. Circumdati</taxon>
    </lineage>
</organism>
<name>A0A319EP28_ASPSB</name>
<feature type="signal peptide" evidence="1">
    <location>
        <begin position="1"/>
        <end position="24"/>
    </location>
</feature>
<dbReference type="PANTHER" id="PTHR36183:SF2">
    <property type="entry name" value="BETA-GLUCURONIDASE C-TERMINAL DOMAIN-CONTAINING PROTEIN"/>
    <property type="match status" value="1"/>
</dbReference>
<dbReference type="OrthoDB" id="2796951at2759"/>
<evidence type="ECO:0000313" key="3">
    <source>
        <dbReference type="EMBL" id="PYI11982.1"/>
    </source>
</evidence>
<dbReference type="STRING" id="1448318.A0A319EP28"/>
<proteinExistence type="predicted"/>
<dbReference type="Gene3D" id="3.20.20.80">
    <property type="entry name" value="Glycosidases"/>
    <property type="match status" value="1"/>
</dbReference>
<gene>
    <name evidence="3" type="ORF">BO78DRAFT_331927</name>
</gene>
<dbReference type="Pfam" id="PF16862">
    <property type="entry name" value="Glyco_hydro_79C"/>
    <property type="match status" value="1"/>
</dbReference>